<evidence type="ECO:0000313" key="3">
    <source>
        <dbReference type="Proteomes" id="UP000198546"/>
    </source>
</evidence>
<dbReference type="InterPro" id="IPR010979">
    <property type="entry name" value="Ribosomal_uS13-like_H2TH"/>
</dbReference>
<dbReference type="SUPFAM" id="SSF46946">
    <property type="entry name" value="S13-like H2TH domain"/>
    <property type="match status" value="1"/>
</dbReference>
<dbReference type="OrthoDB" id="3197442at2"/>
<dbReference type="Pfam" id="PF22525">
    <property type="entry name" value="H2TH_5"/>
    <property type="match status" value="1"/>
</dbReference>
<keyword evidence="3" id="KW-1185">Reference proteome</keyword>
<dbReference type="EMBL" id="LT629688">
    <property type="protein sequence ID" value="SDE24797.1"/>
    <property type="molecule type" value="Genomic_DNA"/>
</dbReference>
<accession>A0A1G7BCY0</accession>
<evidence type="ECO:0000259" key="1">
    <source>
        <dbReference type="Pfam" id="PF22525"/>
    </source>
</evidence>
<reference evidence="2 3" key="1">
    <citation type="submission" date="2016-10" db="EMBL/GenBank/DDBJ databases">
        <authorList>
            <person name="de Groot N.N."/>
        </authorList>
    </citation>
    <scope>NUCLEOTIDE SEQUENCE [LARGE SCALE GENOMIC DNA]</scope>
    <source>
        <strain evidence="2 3">MON 2.2</strain>
    </source>
</reference>
<sequence>MSIPHLTEEQLQQARRAALAARTRRAEAKARLREGRWTFATLVEQADADDVVAHIKVVDALRCLPRVGHKRAAEIMARLEIAPNRRLRGLGHHQTQSLLREVG</sequence>
<gene>
    <name evidence="2" type="ORF">SAMN04489747_2912</name>
</gene>
<feature type="domain" description="Integration host factor-like helix-two turn-helix" evidence="1">
    <location>
        <begin position="32"/>
        <end position="101"/>
    </location>
</feature>
<dbReference type="Gene3D" id="1.10.8.50">
    <property type="match status" value="1"/>
</dbReference>
<name>A0A1G7BCY0_9ACTN</name>
<dbReference type="STRING" id="675864.SAMN04489747_2912"/>
<dbReference type="GO" id="GO:0003676">
    <property type="term" value="F:nucleic acid binding"/>
    <property type="evidence" value="ECO:0007669"/>
    <property type="project" value="InterPro"/>
</dbReference>
<dbReference type="RefSeq" id="WP_090594550.1">
    <property type="nucleotide sequence ID" value="NZ_LT629688.1"/>
</dbReference>
<dbReference type="NCBIfam" id="NF041260">
    <property type="entry name" value="actino_IHF"/>
    <property type="match status" value="1"/>
</dbReference>
<proteinExistence type="predicted"/>
<evidence type="ECO:0000313" key="2">
    <source>
        <dbReference type="EMBL" id="SDE24797.1"/>
    </source>
</evidence>
<protein>
    <recommendedName>
        <fullName evidence="1">Integration host factor-like helix-two turn-helix domain-containing protein</fullName>
    </recommendedName>
</protein>
<dbReference type="InterPro" id="IPR055201">
    <property type="entry name" value="IHF-like_H2TH"/>
</dbReference>
<organism evidence="2 3">
    <name type="scientific">Auraticoccus monumenti</name>
    <dbReference type="NCBI Taxonomy" id="675864"/>
    <lineage>
        <taxon>Bacteria</taxon>
        <taxon>Bacillati</taxon>
        <taxon>Actinomycetota</taxon>
        <taxon>Actinomycetes</taxon>
        <taxon>Propionibacteriales</taxon>
        <taxon>Propionibacteriaceae</taxon>
        <taxon>Auraticoccus</taxon>
    </lineage>
</organism>
<dbReference type="AlphaFoldDB" id="A0A1G7BCY0"/>
<dbReference type="Proteomes" id="UP000198546">
    <property type="component" value="Chromosome i"/>
</dbReference>
<dbReference type="InterPro" id="IPR047806">
    <property type="entry name" value="IHF_actinobact"/>
</dbReference>